<dbReference type="Gene3D" id="3.30.565.10">
    <property type="entry name" value="Histidine kinase-like ATPase, C-terminal domain"/>
    <property type="match status" value="1"/>
</dbReference>
<keyword evidence="1" id="KW-0723">Serine/threonine-protein kinase</keyword>
<keyword evidence="3" id="KW-0547">Nucleotide-binding</keyword>
<organism evidence="3 4">
    <name type="scientific">Litoribacter ruber</name>
    <dbReference type="NCBI Taxonomy" id="702568"/>
    <lineage>
        <taxon>Bacteria</taxon>
        <taxon>Pseudomonadati</taxon>
        <taxon>Bacteroidota</taxon>
        <taxon>Cytophagia</taxon>
        <taxon>Cytophagales</taxon>
        <taxon>Cyclobacteriaceae</taxon>
        <taxon>Litoribacter</taxon>
    </lineage>
</organism>
<dbReference type="RefSeq" id="WP_213945095.1">
    <property type="nucleotide sequence ID" value="NZ_JAHBGI010000001.1"/>
</dbReference>
<dbReference type="SUPFAM" id="SSF55874">
    <property type="entry name" value="ATPase domain of HSP90 chaperone/DNA topoisomerase II/histidine kinase"/>
    <property type="match status" value="1"/>
</dbReference>
<keyword evidence="4" id="KW-1185">Reference proteome</keyword>
<dbReference type="InterPro" id="IPR003594">
    <property type="entry name" value="HATPase_dom"/>
</dbReference>
<feature type="domain" description="Histidine kinase/HSP90-like ATPase" evidence="2">
    <location>
        <begin position="10"/>
        <end position="133"/>
    </location>
</feature>
<dbReference type="PANTHER" id="PTHR35526">
    <property type="entry name" value="ANTI-SIGMA-F FACTOR RSBW-RELATED"/>
    <property type="match status" value="1"/>
</dbReference>
<dbReference type="GO" id="GO:0004674">
    <property type="term" value="F:protein serine/threonine kinase activity"/>
    <property type="evidence" value="ECO:0007669"/>
    <property type="project" value="UniProtKB-KW"/>
</dbReference>
<dbReference type="CDD" id="cd16936">
    <property type="entry name" value="HATPase_RsbW-like"/>
    <property type="match status" value="1"/>
</dbReference>
<keyword evidence="3" id="KW-0067">ATP-binding</keyword>
<dbReference type="GO" id="GO:0005524">
    <property type="term" value="F:ATP binding"/>
    <property type="evidence" value="ECO:0007669"/>
    <property type="project" value="UniProtKB-KW"/>
</dbReference>
<evidence type="ECO:0000313" key="3">
    <source>
        <dbReference type="EMBL" id="MBS9524232.1"/>
    </source>
</evidence>
<dbReference type="PANTHER" id="PTHR35526:SF3">
    <property type="entry name" value="ANTI-SIGMA-F FACTOR RSBW"/>
    <property type="match status" value="1"/>
</dbReference>
<dbReference type="InterPro" id="IPR036890">
    <property type="entry name" value="HATPase_C_sf"/>
</dbReference>
<dbReference type="InterPro" id="IPR050267">
    <property type="entry name" value="Anti-sigma-factor_SerPK"/>
</dbReference>
<dbReference type="Pfam" id="PF13581">
    <property type="entry name" value="HATPase_c_2"/>
    <property type="match status" value="1"/>
</dbReference>
<reference evidence="3 4" key="1">
    <citation type="submission" date="2021-05" db="EMBL/GenBank/DDBJ databases">
        <authorList>
            <person name="Zhang Z.D."/>
            <person name="Osman G."/>
        </authorList>
    </citation>
    <scope>NUCLEOTIDE SEQUENCE [LARGE SCALE GENOMIC DNA]</scope>
    <source>
        <strain evidence="3 4">KCTC 32217</strain>
    </source>
</reference>
<gene>
    <name evidence="3" type="ORF">KI659_09420</name>
</gene>
<accession>A0AAP2CLV2</accession>
<proteinExistence type="predicted"/>
<evidence type="ECO:0000256" key="1">
    <source>
        <dbReference type="ARBA" id="ARBA00022527"/>
    </source>
</evidence>
<evidence type="ECO:0000259" key="2">
    <source>
        <dbReference type="Pfam" id="PF13581"/>
    </source>
</evidence>
<protein>
    <submittedName>
        <fullName evidence="3">ATP-binding protein</fullName>
    </submittedName>
</protein>
<sequence length="138" mass="15711">MRHNLILSCEKSKLSELRGFLNGVLDKSQLSEIAKNQVVLAVDEVCSNLMIHSHQCNPNDKIYLEVFQTESKLVIEIKDSGEGFNILEYKQPELAEVKRKRRKGGLGIMLVKKIMDNIEFESTGTQNTCRLTKMLNSK</sequence>
<name>A0AAP2CLV2_9BACT</name>
<dbReference type="EMBL" id="JAHCMY010000004">
    <property type="protein sequence ID" value="MBS9524232.1"/>
    <property type="molecule type" value="Genomic_DNA"/>
</dbReference>
<comment type="caution">
    <text evidence="3">The sequence shown here is derived from an EMBL/GenBank/DDBJ whole genome shotgun (WGS) entry which is preliminary data.</text>
</comment>
<keyword evidence="1" id="KW-0808">Transferase</keyword>
<keyword evidence="1" id="KW-0418">Kinase</keyword>
<evidence type="ECO:0000313" key="4">
    <source>
        <dbReference type="Proteomes" id="UP001319104"/>
    </source>
</evidence>
<dbReference type="Proteomes" id="UP001319104">
    <property type="component" value="Unassembled WGS sequence"/>
</dbReference>
<dbReference type="AlphaFoldDB" id="A0AAP2CLV2"/>